<dbReference type="InterPro" id="IPR003018">
    <property type="entry name" value="GAF"/>
</dbReference>
<comment type="caution">
    <text evidence="8">The sequence shown here is derived from an EMBL/GenBank/DDBJ whole genome shotgun (WGS) entry which is preliminary data.</text>
</comment>
<dbReference type="InterPro" id="IPR003661">
    <property type="entry name" value="HisK_dim/P_dom"/>
</dbReference>
<reference evidence="8 9" key="1">
    <citation type="submission" date="2024-09" db="EMBL/GenBank/DDBJ databases">
        <authorList>
            <person name="Sun Q."/>
            <person name="Mori K."/>
        </authorList>
    </citation>
    <scope>NUCLEOTIDE SEQUENCE [LARGE SCALE GENOMIC DNA]</scope>
    <source>
        <strain evidence="8 9">JCM 13503</strain>
    </source>
</reference>
<evidence type="ECO:0000256" key="1">
    <source>
        <dbReference type="ARBA" id="ARBA00000085"/>
    </source>
</evidence>
<dbReference type="GO" id="GO:0005524">
    <property type="term" value="F:ATP binding"/>
    <property type="evidence" value="ECO:0007669"/>
    <property type="project" value="UniProtKB-KW"/>
</dbReference>
<keyword evidence="3" id="KW-0597">Phosphoprotein</keyword>
<dbReference type="PRINTS" id="PR00344">
    <property type="entry name" value="BCTRLSENSOR"/>
</dbReference>
<sequence>MPLSTTEKLQDWLHFIDLLGRTEEPYDVVRAVIDEGIQAIGADGGFVSLLSASGTALEFAGSYAYPAATLDFLKTVPLNIRLPFIMAYNNRAPLFLESIDQVRRDYPDLVPRLLNFHGSAVDLPLLVADEALGVLMLSFNEPRTFSDYERTFLEVLAGQCAQALHRTRALHDERAARQHAEALQNRLSFLSAASTALNASLNLQDTLNALTRLAVPQLAEWCAVSLPDGDVLVPTAIAHQDESKTELVRQFTSHYPVSISGSNGMGQVFRTQQPLLIPVITQDMLRATGNDQAYLDAVHTLDVHSMIQVPLIAHGRSVGILSLASSSAARTFDQDDTAFALEIAHRAAAAVENAKLYEAVERELAQRTQAQAEVNALNQQLEKRVTERTQKLKIANTELKAVNANLEAFTYSVSHDLRAPIRHITSFTGLLQRHLKDADPRAVFLLRQVQTSAGHMADITQALLELATVTSQQLAHRDVALESLVHDVIASQVPDLGNRVVHWSVGTLPTVQGDERLLRQVLQNLLSNAVKYSAPVAEAHITVQAHEEAQEVIVSVTDNGVGFDPQFASTVFGVFQRVHSSERFEGIGVGLALVHRIVARHGGRVWAGSQPGQGATFSFALPQPAPGLSVEMALAPEAREAAEL</sequence>
<dbReference type="Pfam" id="PF01590">
    <property type="entry name" value="GAF"/>
    <property type="match status" value="1"/>
</dbReference>
<dbReference type="InterPro" id="IPR004358">
    <property type="entry name" value="Sig_transdc_His_kin-like_C"/>
</dbReference>
<dbReference type="PANTHER" id="PTHR42878">
    <property type="entry name" value="TWO-COMPONENT HISTIDINE KINASE"/>
    <property type="match status" value="1"/>
</dbReference>
<dbReference type="EC" id="2.7.13.3" evidence="2"/>
<dbReference type="InterPro" id="IPR029016">
    <property type="entry name" value="GAF-like_dom_sf"/>
</dbReference>
<dbReference type="InterPro" id="IPR036890">
    <property type="entry name" value="HATPase_C_sf"/>
</dbReference>
<dbReference type="SUPFAM" id="SSF55781">
    <property type="entry name" value="GAF domain-like"/>
    <property type="match status" value="2"/>
</dbReference>
<dbReference type="InterPro" id="IPR005467">
    <property type="entry name" value="His_kinase_dom"/>
</dbReference>
<dbReference type="InterPro" id="IPR003594">
    <property type="entry name" value="HATPase_dom"/>
</dbReference>
<dbReference type="CDD" id="cd00082">
    <property type="entry name" value="HisKA"/>
    <property type="match status" value="1"/>
</dbReference>
<evidence type="ECO:0000256" key="4">
    <source>
        <dbReference type="ARBA" id="ARBA00022679"/>
    </source>
</evidence>
<dbReference type="SUPFAM" id="SSF47384">
    <property type="entry name" value="Homodimeric domain of signal transducing histidine kinase"/>
    <property type="match status" value="1"/>
</dbReference>
<keyword evidence="9" id="KW-1185">Reference proteome</keyword>
<dbReference type="Gene3D" id="3.30.450.40">
    <property type="match status" value="2"/>
</dbReference>
<evidence type="ECO:0000313" key="9">
    <source>
        <dbReference type="Proteomes" id="UP001589733"/>
    </source>
</evidence>
<gene>
    <name evidence="8" type="ORF">ACFFLM_22845</name>
</gene>
<dbReference type="EMBL" id="JBHLYR010000066">
    <property type="protein sequence ID" value="MFB9994796.1"/>
    <property type="molecule type" value="Genomic_DNA"/>
</dbReference>
<dbReference type="Pfam" id="PF13185">
    <property type="entry name" value="GAF_2"/>
    <property type="match status" value="1"/>
</dbReference>
<dbReference type="InterPro" id="IPR036097">
    <property type="entry name" value="HisK_dim/P_sf"/>
</dbReference>
<comment type="catalytic activity">
    <reaction evidence="1">
        <text>ATP + protein L-histidine = ADP + protein N-phospho-L-histidine.</text>
        <dbReference type="EC" id="2.7.13.3"/>
    </reaction>
</comment>
<dbReference type="SUPFAM" id="SSF55874">
    <property type="entry name" value="ATPase domain of HSP90 chaperone/DNA topoisomerase II/histidine kinase"/>
    <property type="match status" value="1"/>
</dbReference>
<keyword evidence="4" id="KW-0808">Transferase</keyword>
<keyword evidence="8" id="KW-0547">Nucleotide-binding</keyword>
<protein>
    <recommendedName>
        <fullName evidence="2">histidine kinase</fullName>
        <ecNumber evidence="2">2.7.13.3</ecNumber>
    </recommendedName>
</protein>
<dbReference type="Pfam" id="PF00512">
    <property type="entry name" value="HisKA"/>
    <property type="match status" value="1"/>
</dbReference>
<dbReference type="InterPro" id="IPR050351">
    <property type="entry name" value="BphY/WalK/GraS-like"/>
</dbReference>
<proteinExistence type="predicted"/>
<keyword evidence="6" id="KW-0175">Coiled coil</keyword>
<dbReference type="Gene3D" id="3.30.565.10">
    <property type="entry name" value="Histidine kinase-like ATPase, C-terminal domain"/>
    <property type="match status" value="1"/>
</dbReference>
<evidence type="ECO:0000256" key="3">
    <source>
        <dbReference type="ARBA" id="ARBA00022553"/>
    </source>
</evidence>
<evidence type="ECO:0000256" key="2">
    <source>
        <dbReference type="ARBA" id="ARBA00012438"/>
    </source>
</evidence>
<evidence type="ECO:0000259" key="7">
    <source>
        <dbReference type="PROSITE" id="PS50109"/>
    </source>
</evidence>
<dbReference type="SMART" id="SM00387">
    <property type="entry name" value="HATPase_c"/>
    <property type="match status" value="1"/>
</dbReference>
<dbReference type="Pfam" id="PF02518">
    <property type="entry name" value="HATPase_c"/>
    <property type="match status" value="1"/>
</dbReference>
<evidence type="ECO:0000256" key="6">
    <source>
        <dbReference type="SAM" id="Coils"/>
    </source>
</evidence>
<feature type="coiled-coil region" evidence="6">
    <location>
        <begin position="360"/>
        <end position="398"/>
    </location>
</feature>
<dbReference type="RefSeq" id="WP_380016097.1">
    <property type="nucleotide sequence ID" value="NZ_JBHLYR010000066.1"/>
</dbReference>
<evidence type="ECO:0000256" key="5">
    <source>
        <dbReference type="ARBA" id="ARBA00022777"/>
    </source>
</evidence>
<dbReference type="PROSITE" id="PS50109">
    <property type="entry name" value="HIS_KIN"/>
    <property type="match status" value="1"/>
</dbReference>
<evidence type="ECO:0000313" key="8">
    <source>
        <dbReference type="EMBL" id="MFB9994796.1"/>
    </source>
</evidence>
<dbReference type="Gene3D" id="1.10.287.130">
    <property type="match status" value="1"/>
</dbReference>
<dbReference type="PANTHER" id="PTHR42878:SF15">
    <property type="entry name" value="BACTERIOPHYTOCHROME"/>
    <property type="match status" value="1"/>
</dbReference>
<dbReference type="Proteomes" id="UP001589733">
    <property type="component" value="Unassembled WGS sequence"/>
</dbReference>
<keyword evidence="8" id="KW-0067">ATP-binding</keyword>
<feature type="domain" description="Histidine kinase" evidence="7">
    <location>
        <begin position="412"/>
        <end position="625"/>
    </location>
</feature>
<dbReference type="SMART" id="SM00065">
    <property type="entry name" value="GAF"/>
    <property type="match status" value="2"/>
</dbReference>
<accession>A0ABV6B7C5</accession>
<dbReference type="SMART" id="SM00388">
    <property type="entry name" value="HisKA"/>
    <property type="match status" value="1"/>
</dbReference>
<keyword evidence="5" id="KW-0418">Kinase</keyword>
<name>A0ABV6B7C5_9DEIO</name>
<organism evidence="8 9">
    <name type="scientific">Deinococcus oregonensis</name>
    <dbReference type="NCBI Taxonomy" id="1805970"/>
    <lineage>
        <taxon>Bacteria</taxon>
        <taxon>Thermotogati</taxon>
        <taxon>Deinococcota</taxon>
        <taxon>Deinococci</taxon>
        <taxon>Deinococcales</taxon>
        <taxon>Deinococcaceae</taxon>
        <taxon>Deinococcus</taxon>
    </lineage>
</organism>